<proteinExistence type="predicted"/>
<evidence type="ECO:0000313" key="2">
    <source>
        <dbReference type="EMBL" id="BBL45282.1"/>
    </source>
</evidence>
<keyword evidence="1" id="KW-0472">Membrane</keyword>
<evidence type="ECO:0000256" key="1">
    <source>
        <dbReference type="SAM" id="Phobius"/>
    </source>
</evidence>
<evidence type="ECO:0000313" key="3">
    <source>
        <dbReference type="Proteomes" id="UP001055553"/>
    </source>
</evidence>
<sequence>MKSQVNYIIIIVITGIIVLSFILYFIITYNNITNKYIPENQYSLTIQNSVDLLSYINNDSVNQSYSFLLSYLSTSENNEYCINDNTCTNITQDLYNYFDSIYGNNWNLTIYYLPSITGWIVQMFLVTGNIYDWDSCEINPPNNTNGVQWYQWNYNTSYINDYTETVYSPEYSVSYAYQGAEYENIHGAGWVNATAPFHEDNSCGSWGLGGLYGPYFCTSEAEISGFCTSLSTLFPGEDFTNASVFCQNGNWELFQDLDDGWMVPVAPNYTLPSFFYGQYIVVGGAYSGEGYYYPNPPIYKTATDITQLAQDLGLINSGSSIVGSFYRGKVYIPPSCQDVYIDYPWHEVIRLYISYLNSTGQPDYIFLAAAPYCTVSTTNGGILTCPVGVFQNIENVSGIIVGKQCPLVYQINQNENSAGLYEFNITKWAIINRDPNNPYIIISAAYWDPHPGSNGIAMPRVFCTTSNGNVYELNAYLYNGQGNSISLGYPIPKNQNLYTYYFYLPIPKLNLGGYLVGVLDTW</sequence>
<keyword evidence="3" id="KW-1185">Reference proteome</keyword>
<keyword evidence="1" id="KW-1133">Transmembrane helix</keyword>
<dbReference type="AlphaFoldDB" id="A0A915WSJ8"/>
<feature type="transmembrane region" description="Helical" evidence="1">
    <location>
        <begin position="7"/>
        <end position="27"/>
    </location>
</feature>
<reference evidence="3" key="1">
    <citation type="journal article" date="2022" name="Int. J. Syst. Evol. Microbiol.">
        <title>Nanobdella aerobiophila gen. nov., sp. nov., a thermoacidophilic, obligate ectosymbiotic archaeon, and proposal of Nanobdellaceae fam. nov., Nanobdellales ord. nov. and Nanobdellia class. nov.</title>
        <authorList>
            <person name="Kato S."/>
            <person name="Ogasawara A."/>
            <person name="Itoh T."/>
            <person name="Sakai H.D."/>
            <person name="Shimizu M."/>
            <person name="Yuki M."/>
            <person name="Kaneko M."/>
            <person name="Takashina T."/>
            <person name="Ohkuma M."/>
        </authorList>
    </citation>
    <scope>NUCLEOTIDE SEQUENCE [LARGE SCALE GENOMIC DNA]</scope>
    <source>
        <strain evidence="3">MJ1</strain>
    </source>
</reference>
<protein>
    <submittedName>
        <fullName evidence="2">Uncharacterized protein</fullName>
    </submittedName>
</protein>
<gene>
    <name evidence="2" type="ORF">MJ1_0107</name>
</gene>
<keyword evidence="1" id="KW-0812">Transmembrane</keyword>
<dbReference type="Proteomes" id="UP001055553">
    <property type="component" value="Chromosome"/>
</dbReference>
<accession>A0A915WSJ8</accession>
<organism evidence="2 3">
    <name type="scientific">Nanobdella aerobiophila</name>
    <dbReference type="NCBI Taxonomy" id="2586965"/>
    <lineage>
        <taxon>Archaea</taxon>
        <taxon>Nanobdellota</taxon>
        <taxon>Nanobdellia</taxon>
        <taxon>Nanobdellales</taxon>
        <taxon>Nanobdellaceae</taxon>
        <taxon>Nanobdella</taxon>
    </lineage>
</organism>
<dbReference type="KEGG" id="naer:MJ1_0107"/>
<dbReference type="GeneID" id="74568058"/>
<name>A0A915WSJ8_9ARCH</name>
<dbReference type="EMBL" id="AP019769">
    <property type="protein sequence ID" value="BBL45282.1"/>
    <property type="molecule type" value="Genomic_DNA"/>
</dbReference>
<dbReference type="RefSeq" id="WP_258393321.1">
    <property type="nucleotide sequence ID" value="NZ_AP019769.1"/>
</dbReference>